<evidence type="ECO:0000313" key="3">
    <source>
        <dbReference type="EMBL" id="GAA4241982.1"/>
    </source>
</evidence>
<dbReference type="InterPro" id="IPR025491">
    <property type="entry name" value="DUF4382"/>
</dbReference>
<organism evidence="3 4">
    <name type="scientific">Winogradskyella damuponensis</name>
    <dbReference type="NCBI Taxonomy" id="943939"/>
    <lineage>
        <taxon>Bacteria</taxon>
        <taxon>Pseudomonadati</taxon>
        <taxon>Bacteroidota</taxon>
        <taxon>Flavobacteriia</taxon>
        <taxon>Flavobacteriales</taxon>
        <taxon>Flavobacteriaceae</taxon>
        <taxon>Winogradskyella</taxon>
    </lineage>
</organism>
<feature type="signal peptide" evidence="1">
    <location>
        <begin position="1"/>
        <end position="24"/>
    </location>
</feature>
<feature type="domain" description="DUF4382" evidence="2">
    <location>
        <begin position="47"/>
        <end position="176"/>
    </location>
</feature>
<proteinExistence type="predicted"/>
<feature type="chain" id="PRO_5045355548" description="DUF4382 domain-containing protein" evidence="1">
    <location>
        <begin position="25"/>
        <end position="248"/>
    </location>
</feature>
<evidence type="ECO:0000313" key="4">
    <source>
        <dbReference type="Proteomes" id="UP001501682"/>
    </source>
</evidence>
<protein>
    <recommendedName>
        <fullName evidence="2">DUF4382 domain-containing protein</fullName>
    </recommendedName>
</protein>
<dbReference type="RefSeq" id="WP_344713064.1">
    <property type="nucleotide sequence ID" value="NZ_BAABCB010000007.1"/>
</dbReference>
<gene>
    <name evidence="3" type="ORF">GCM10022292_10520</name>
</gene>
<keyword evidence="4" id="KW-1185">Reference proteome</keyword>
<keyword evidence="1" id="KW-0732">Signal</keyword>
<name>A0ABP8CQI0_9FLAO</name>
<dbReference type="EMBL" id="BAABCB010000007">
    <property type="protein sequence ID" value="GAA4241982.1"/>
    <property type="molecule type" value="Genomic_DNA"/>
</dbReference>
<dbReference type="Proteomes" id="UP001501682">
    <property type="component" value="Unassembled WGS sequence"/>
</dbReference>
<sequence>MKYSQSIKLIVLSLVILVNFTSCTKDDMGIDGQKAAITVSLISNSNAQNNVFLEIEDVQVRVKEDGSLPNAWISLNAINAGTHNVSDLKTESELLLVDHFEIKSTFIHEIRLVLGNNNFINSNETLISLDIAENATASNLIEREFEKNHIYQVVIDIDVDNSIQFNEDENMMILNPNIGMVQMEDEETGELMLVNTASKKVRLNYGEFYNEKVNYFKDAFAKSGAGVIDCRVDESYVKKLLGYFKRRG</sequence>
<comment type="caution">
    <text evidence="3">The sequence shown here is derived from an EMBL/GenBank/DDBJ whole genome shotgun (WGS) entry which is preliminary data.</text>
</comment>
<evidence type="ECO:0000259" key="2">
    <source>
        <dbReference type="Pfam" id="PF14321"/>
    </source>
</evidence>
<reference evidence="4" key="1">
    <citation type="journal article" date="2019" name="Int. J. Syst. Evol. Microbiol.">
        <title>The Global Catalogue of Microorganisms (GCM) 10K type strain sequencing project: providing services to taxonomists for standard genome sequencing and annotation.</title>
        <authorList>
            <consortium name="The Broad Institute Genomics Platform"/>
            <consortium name="The Broad Institute Genome Sequencing Center for Infectious Disease"/>
            <person name="Wu L."/>
            <person name="Ma J."/>
        </authorList>
    </citation>
    <scope>NUCLEOTIDE SEQUENCE [LARGE SCALE GENOMIC DNA]</scope>
    <source>
        <strain evidence="4">JCM 17633</strain>
    </source>
</reference>
<evidence type="ECO:0000256" key="1">
    <source>
        <dbReference type="SAM" id="SignalP"/>
    </source>
</evidence>
<dbReference type="Pfam" id="PF14321">
    <property type="entry name" value="DUF4382"/>
    <property type="match status" value="1"/>
</dbReference>
<accession>A0ABP8CQI0</accession>